<dbReference type="InterPro" id="IPR051533">
    <property type="entry name" value="WaaL-like"/>
</dbReference>
<dbReference type="STRING" id="137733.SAMN05421767_10446"/>
<evidence type="ECO:0000259" key="6">
    <source>
        <dbReference type="Pfam" id="PF04932"/>
    </source>
</evidence>
<feature type="transmembrane region" description="Helical" evidence="5">
    <location>
        <begin position="211"/>
        <end position="227"/>
    </location>
</feature>
<reference evidence="7 8" key="1">
    <citation type="submission" date="2016-10" db="EMBL/GenBank/DDBJ databases">
        <authorList>
            <person name="de Groot N.N."/>
        </authorList>
    </citation>
    <scope>NUCLEOTIDE SEQUENCE [LARGE SCALE GENOMIC DNA]</scope>
    <source>
        <strain evidence="7 8">DSM 15827</strain>
    </source>
</reference>
<dbReference type="GO" id="GO:0016020">
    <property type="term" value="C:membrane"/>
    <property type="evidence" value="ECO:0007669"/>
    <property type="project" value="UniProtKB-SubCell"/>
</dbReference>
<dbReference type="EMBL" id="FOGF01000004">
    <property type="protein sequence ID" value="SEQ69112.1"/>
    <property type="molecule type" value="Genomic_DNA"/>
</dbReference>
<keyword evidence="7" id="KW-0436">Ligase</keyword>
<dbReference type="Proteomes" id="UP000198556">
    <property type="component" value="Unassembled WGS sequence"/>
</dbReference>
<evidence type="ECO:0000256" key="5">
    <source>
        <dbReference type="SAM" id="Phobius"/>
    </source>
</evidence>
<feature type="transmembrane region" description="Helical" evidence="5">
    <location>
        <begin position="370"/>
        <end position="390"/>
    </location>
</feature>
<proteinExistence type="predicted"/>
<keyword evidence="4 5" id="KW-0472">Membrane</keyword>
<keyword evidence="8" id="KW-1185">Reference proteome</keyword>
<feature type="transmembrane region" description="Helical" evidence="5">
    <location>
        <begin position="232"/>
        <end position="248"/>
    </location>
</feature>
<feature type="transmembrane region" description="Helical" evidence="5">
    <location>
        <begin position="316"/>
        <end position="335"/>
    </location>
</feature>
<dbReference type="OrthoDB" id="9806320at2"/>
<dbReference type="Pfam" id="PF04932">
    <property type="entry name" value="Wzy_C"/>
    <property type="match status" value="1"/>
</dbReference>
<accession>A0A1H9I3N9</accession>
<evidence type="ECO:0000256" key="4">
    <source>
        <dbReference type="ARBA" id="ARBA00023136"/>
    </source>
</evidence>
<feature type="transmembrane region" description="Helical" evidence="5">
    <location>
        <begin position="164"/>
        <end position="181"/>
    </location>
</feature>
<dbReference type="PANTHER" id="PTHR37422:SF20">
    <property type="entry name" value="O-ANTIGEN POLYMERASE"/>
    <property type="match status" value="1"/>
</dbReference>
<sequence length="402" mass="46824">MKKITMLDRIRSFSNEELAIYFISISIFLPFYLFLMIFFLYFLVLLLTGKLTPIIYHLYKAPFLLGFIIYSAIISIIATNWIGLVVTILMMLFFIFFRYYQEIISPELFHTILQTFVMLSFLAVGFAFLEHYQIVQKFDYSFISPAMQRLHENRAEVTFFNPNYYGLFCCFIIMLCFYFIYVTHSVRWKIISTVGIIANAVALNLTQNRSAFPAIICGAIIYLFTTIKNSHAFWISVAFFSFAIWLLFSSNLGMRMVHVEDSLDVRVSIWQSAVEMIRLNGLLGQGPLTYMHEYPIVNAPYHEHAHSLYIDTLLSYGYIGVSILLVSCYSLFQQFLTLSRTMIKRPIVGLILSFFVVVAVHGVVDLAIFWIQTGFIFLLVITTMPMWVQYNEEIPYRKKKTT</sequence>
<dbReference type="PANTHER" id="PTHR37422">
    <property type="entry name" value="TEICHURONIC ACID BIOSYNTHESIS PROTEIN TUAE"/>
    <property type="match status" value="1"/>
</dbReference>
<dbReference type="AlphaFoldDB" id="A0A1H9I3N9"/>
<evidence type="ECO:0000313" key="7">
    <source>
        <dbReference type="EMBL" id="SEQ69112.1"/>
    </source>
</evidence>
<organism evidence="7 8">
    <name type="scientific">Granulicatella balaenopterae</name>
    <dbReference type="NCBI Taxonomy" id="137733"/>
    <lineage>
        <taxon>Bacteria</taxon>
        <taxon>Bacillati</taxon>
        <taxon>Bacillota</taxon>
        <taxon>Bacilli</taxon>
        <taxon>Lactobacillales</taxon>
        <taxon>Carnobacteriaceae</taxon>
        <taxon>Granulicatella</taxon>
    </lineage>
</organism>
<dbReference type="GO" id="GO:0016874">
    <property type="term" value="F:ligase activity"/>
    <property type="evidence" value="ECO:0007669"/>
    <property type="project" value="UniProtKB-KW"/>
</dbReference>
<evidence type="ECO:0000256" key="2">
    <source>
        <dbReference type="ARBA" id="ARBA00022692"/>
    </source>
</evidence>
<feature type="domain" description="O-antigen ligase-related" evidence="6">
    <location>
        <begin position="196"/>
        <end position="324"/>
    </location>
</feature>
<feature type="transmembrane region" description="Helical" evidence="5">
    <location>
        <begin position="108"/>
        <end position="129"/>
    </location>
</feature>
<name>A0A1H9I3N9_9LACT</name>
<evidence type="ECO:0000256" key="1">
    <source>
        <dbReference type="ARBA" id="ARBA00004141"/>
    </source>
</evidence>
<protein>
    <submittedName>
        <fullName evidence="7">O-antigen ligase</fullName>
    </submittedName>
</protein>
<keyword evidence="3 5" id="KW-1133">Transmembrane helix</keyword>
<keyword evidence="2 5" id="KW-0812">Transmembrane</keyword>
<evidence type="ECO:0000313" key="8">
    <source>
        <dbReference type="Proteomes" id="UP000198556"/>
    </source>
</evidence>
<feature type="transmembrane region" description="Helical" evidence="5">
    <location>
        <begin position="20"/>
        <end position="47"/>
    </location>
</feature>
<dbReference type="RefSeq" id="WP_089745970.1">
    <property type="nucleotide sequence ID" value="NZ_FOGF01000004.1"/>
</dbReference>
<comment type="subcellular location">
    <subcellularLocation>
        <location evidence="1">Membrane</location>
        <topology evidence="1">Multi-pass membrane protein</topology>
    </subcellularLocation>
</comment>
<dbReference type="InterPro" id="IPR007016">
    <property type="entry name" value="O-antigen_ligase-rel_domated"/>
</dbReference>
<feature type="transmembrane region" description="Helical" evidence="5">
    <location>
        <begin position="67"/>
        <end position="96"/>
    </location>
</feature>
<feature type="transmembrane region" description="Helical" evidence="5">
    <location>
        <begin position="347"/>
        <end position="364"/>
    </location>
</feature>
<gene>
    <name evidence="7" type="ORF">SAMN05421767_10446</name>
</gene>
<evidence type="ECO:0000256" key="3">
    <source>
        <dbReference type="ARBA" id="ARBA00022989"/>
    </source>
</evidence>